<dbReference type="EMBL" id="MN740283">
    <property type="protein sequence ID" value="QHT97869.1"/>
    <property type="molecule type" value="Genomic_DNA"/>
</dbReference>
<evidence type="ECO:0000313" key="2">
    <source>
        <dbReference type="EMBL" id="QHT97869.1"/>
    </source>
</evidence>
<feature type="compositionally biased region" description="Polar residues" evidence="1">
    <location>
        <begin position="285"/>
        <end position="294"/>
    </location>
</feature>
<feature type="compositionally biased region" description="Polar residues" evidence="1">
    <location>
        <begin position="78"/>
        <end position="89"/>
    </location>
</feature>
<feature type="compositionally biased region" description="Pro residues" evidence="1">
    <location>
        <begin position="165"/>
        <end position="175"/>
    </location>
</feature>
<evidence type="ECO:0000256" key="1">
    <source>
        <dbReference type="SAM" id="MobiDB-lite"/>
    </source>
</evidence>
<feature type="region of interest" description="Disordered" evidence="1">
    <location>
        <begin position="1"/>
        <end position="62"/>
    </location>
</feature>
<name>A0A6C0IZ56_9ZZZZ</name>
<feature type="compositionally biased region" description="Low complexity" evidence="1">
    <location>
        <begin position="131"/>
        <end position="150"/>
    </location>
</feature>
<proteinExistence type="predicted"/>
<dbReference type="AlphaFoldDB" id="A0A6C0IZ56"/>
<feature type="region of interest" description="Disordered" evidence="1">
    <location>
        <begin position="75"/>
        <end position="294"/>
    </location>
</feature>
<feature type="compositionally biased region" description="Low complexity" evidence="1">
    <location>
        <begin position="176"/>
        <end position="262"/>
    </location>
</feature>
<protein>
    <recommendedName>
        <fullName evidence="3">OTU domain-containing protein</fullName>
    </recommendedName>
</protein>
<evidence type="ECO:0008006" key="3">
    <source>
        <dbReference type="Google" id="ProtNLM"/>
    </source>
</evidence>
<sequence>MSGQSTPWSQPGALTPVAPSPLPFPDPSSAVISLPRSPNSTPISPEPMMPKEGFDLNQPVDVPSVSLLSNGVVPSIHSGFSTPPGTLQPVSPGMISSLPSSPSIVLPQASPSPRTSPGTPTVLSPLTPPRSATVLLPSSTSLTSPSPRSPQVTLPPQFPQAGLPSQPPQVSPSPRPAQVTLPSQSPQVSPSPRPAQVTLPSQSPQVSPSPRPAQVTLPSQSPQVSPSPRPAQVTLPSQSPQVSPSPRPAQVTLPSQSPQVSPSPRPGQFSPPQVNPSPRPVQVTLPPQVSPSQVAFPQISPIPAVPLPDSSQVRFPEMPLPTAVPPPQVQPTPTVPPTIFPVPSVPVPQGRRRVTNRSINRISRLGSIEPVAPTLLADNETGDLRWNRPDRPEPVNASSSYRRIGCIGDGSCFFHAVAKGLSEVYQMSYREPTTISEETLRRLESSINYAIRFPSELFDKPRSDNPETVYQIRRPPYYRTDMGPVFVNLLYQFRIAYARHLRQDFANNIMTNPRMDQIIRNRFSGSIELEQQAIEANLEQRLLLGITLPPNLDVHEQAVRVVKDRLVQELLSGNPVQPDFMLILSDFVGVDIYLLNDGYLSNPDPRTNPLYSGSSLHEAVHGPADMRPPGDRYQGTPDRRAIVIISVNDIHYEIVGRIDETQGPAGVSLHVHPNLSQTEPLVRQLYAMLRDTRAHQS</sequence>
<feature type="compositionally biased region" description="Low complexity" evidence="1">
    <location>
        <begin position="90"/>
        <end position="121"/>
    </location>
</feature>
<accession>A0A6C0IZ56</accession>
<organism evidence="2">
    <name type="scientific">viral metagenome</name>
    <dbReference type="NCBI Taxonomy" id="1070528"/>
    <lineage>
        <taxon>unclassified sequences</taxon>
        <taxon>metagenomes</taxon>
        <taxon>organismal metagenomes</taxon>
    </lineage>
</organism>
<reference evidence="2" key="1">
    <citation type="journal article" date="2020" name="Nature">
        <title>Giant virus diversity and host interactions through global metagenomics.</title>
        <authorList>
            <person name="Schulz F."/>
            <person name="Roux S."/>
            <person name="Paez-Espino D."/>
            <person name="Jungbluth S."/>
            <person name="Walsh D.A."/>
            <person name="Denef V.J."/>
            <person name="McMahon K.D."/>
            <person name="Konstantinidis K.T."/>
            <person name="Eloe-Fadrosh E.A."/>
            <person name="Kyrpides N.C."/>
            <person name="Woyke T."/>
        </authorList>
    </citation>
    <scope>NUCLEOTIDE SEQUENCE</scope>
    <source>
        <strain evidence="2">GVMAG-M-3300025572-1</strain>
    </source>
</reference>